<dbReference type="Proteomes" id="UP000265725">
    <property type="component" value="Chromosome"/>
</dbReference>
<proteinExistence type="predicted"/>
<dbReference type="EMBL" id="CP032418">
    <property type="protein sequence ID" value="AYC29226.1"/>
    <property type="molecule type" value="Genomic_DNA"/>
</dbReference>
<dbReference type="PANTHER" id="PTHR30531">
    <property type="entry name" value="FLAGELLAR BIOSYNTHETIC PROTEIN FLHB"/>
    <property type="match status" value="1"/>
</dbReference>
<dbReference type="KEGG" id="paek:D3873_04770"/>
<sequence>MSDNQEKRKEAVALSYSPASDAPPIILAKGKGKIAETILSKAAEHNIPIQEDPSLVSLLGQLNINEAIPEELYQAVAEVFAFIYRVDKEHGLKRRI</sequence>
<reference evidence="2" key="1">
    <citation type="submission" date="2018-09" db="EMBL/GenBank/DDBJ databases">
        <authorList>
            <person name="Zhu H."/>
        </authorList>
    </citation>
    <scope>NUCLEOTIDE SEQUENCE [LARGE SCALE GENOMIC DNA]</scope>
    <source>
        <strain evidence="2">K2R23-3</strain>
    </source>
</reference>
<dbReference type="OrthoDB" id="5244399at2"/>
<organism evidence="1 2">
    <name type="scientific">Paenisporosarcina cavernae</name>
    <dbReference type="NCBI Taxonomy" id="2320858"/>
    <lineage>
        <taxon>Bacteria</taxon>
        <taxon>Bacillati</taxon>
        <taxon>Bacillota</taxon>
        <taxon>Bacilli</taxon>
        <taxon>Bacillales</taxon>
        <taxon>Caryophanaceae</taxon>
        <taxon>Paenisporosarcina</taxon>
    </lineage>
</organism>
<name>A0A385YRK7_9BACL</name>
<protein>
    <submittedName>
        <fullName evidence="1">Type III secretion system protein</fullName>
    </submittedName>
</protein>
<evidence type="ECO:0000313" key="1">
    <source>
        <dbReference type="EMBL" id="AYC29226.1"/>
    </source>
</evidence>
<dbReference type="InterPro" id="IPR006135">
    <property type="entry name" value="T3SS_substrate_exporter"/>
</dbReference>
<gene>
    <name evidence="1" type="ORF">D3873_04770</name>
</gene>
<accession>A0A385YRK7</accession>
<evidence type="ECO:0000313" key="2">
    <source>
        <dbReference type="Proteomes" id="UP000265725"/>
    </source>
</evidence>
<dbReference type="RefSeq" id="WP_119882966.1">
    <property type="nucleotide sequence ID" value="NZ_CP032418.1"/>
</dbReference>
<dbReference type="AlphaFoldDB" id="A0A385YRK7"/>
<dbReference type="Gene3D" id="3.40.1690.10">
    <property type="entry name" value="secretion proteins EscU"/>
    <property type="match status" value="1"/>
</dbReference>
<dbReference type="SUPFAM" id="SSF160544">
    <property type="entry name" value="EscU C-terminal domain-like"/>
    <property type="match status" value="1"/>
</dbReference>
<dbReference type="InterPro" id="IPR029025">
    <property type="entry name" value="T3SS_substrate_exporter_C"/>
</dbReference>
<dbReference type="Pfam" id="PF01312">
    <property type="entry name" value="Bac_export_2"/>
    <property type="match status" value="1"/>
</dbReference>
<dbReference type="PANTHER" id="PTHR30531:SF12">
    <property type="entry name" value="FLAGELLAR BIOSYNTHETIC PROTEIN FLHB"/>
    <property type="match status" value="1"/>
</dbReference>
<keyword evidence="2" id="KW-1185">Reference proteome</keyword>
<dbReference type="GO" id="GO:0009306">
    <property type="term" value="P:protein secretion"/>
    <property type="evidence" value="ECO:0007669"/>
    <property type="project" value="InterPro"/>
</dbReference>
<dbReference type="GO" id="GO:0005886">
    <property type="term" value="C:plasma membrane"/>
    <property type="evidence" value="ECO:0007669"/>
    <property type="project" value="TreeGrafter"/>
</dbReference>